<proteinExistence type="predicted"/>
<dbReference type="RefSeq" id="WP_386079142.1">
    <property type="nucleotide sequence ID" value="NZ_JBHTJT010000060.1"/>
</dbReference>
<sequence length="543" mass="57913">MNRFGDTARIAVIGLGPRGLGALEALAEGCPAGTGPIRVDVFDPFPAPGAGPNFAPDESPLCLLNIPIRDIAIRPPGYSRCGDFADWLAQDAEPDTFPTRSDLGRYLQVRLGELLAHEALSITLIPEPVEGLTRAPDGWRVQAKGARPAPYDEVLLTPGQPAVTPDEQWAGWQDHAAHSMAEVHQAYPATRLIEAAGGWNGKTVGIRGMGLSAYDVLRCLTTAQGGVFRDGRYIPSGREPARIVPFSLDGKPPFPKPETEAIDAWFTPLEGETRAFSMAIEEAAEAAPESARQRVTEALAPVASRILAEIGATDRAFDVAAWLQTEWDAAGTQETRGPLDMLHHGIALAEGTEPPTIGYAVGQVWRKWQDKIRAGFNPAQTSPETARLLIGFDEGLKRYSYGPPVSSAREMAALVEAGLADLNLATDPEIEMCDAGWKLESKGRRAEVSVMIDAVLPSPDLATVRDPLISDLVSKGHLTAAGDDLAASINPEGQVIGRDGSVRDGLCLLGRLALGSVIAVDSLHDCFGEASRRWAQGVLRGLG</sequence>
<dbReference type="PANTHER" id="PTHR40254:SF1">
    <property type="entry name" value="BLR0577 PROTEIN"/>
    <property type="match status" value="1"/>
</dbReference>
<accession>A0ABW3IXA3</accession>
<evidence type="ECO:0000259" key="1">
    <source>
        <dbReference type="Pfam" id="PF13454"/>
    </source>
</evidence>
<organism evidence="2 3">
    <name type="scientific">Tropicimonas aquimaris</name>
    <dbReference type="NCBI Taxonomy" id="914152"/>
    <lineage>
        <taxon>Bacteria</taxon>
        <taxon>Pseudomonadati</taxon>
        <taxon>Pseudomonadota</taxon>
        <taxon>Alphaproteobacteria</taxon>
        <taxon>Rhodobacterales</taxon>
        <taxon>Roseobacteraceae</taxon>
        <taxon>Tropicimonas</taxon>
    </lineage>
</organism>
<keyword evidence="3" id="KW-1185">Reference proteome</keyword>
<protein>
    <submittedName>
        <fullName evidence="2">FAD/NAD(P)-binding protein</fullName>
    </submittedName>
</protein>
<evidence type="ECO:0000313" key="2">
    <source>
        <dbReference type="EMBL" id="MFD0982740.1"/>
    </source>
</evidence>
<dbReference type="PANTHER" id="PTHR40254">
    <property type="entry name" value="BLR0577 PROTEIN"/>
    <property type="match status" value="1"/>
</dbReference>
<dbReference type="SUPFAM" id="SSF51905">
    <property type="entry name" value="FAD/NAD(P)-binding domain"/>
    <property type="match status" value="1"/>
</dbReference>
<dbReference type="InterPro" id="IPR036188">
    <property type="entry name" value="FAD/NAD-bd_sf"/>
</dbReference>
<dbReference type="EMBL" id="JBHTJT010000060">
    <property type="protein sequence ID" value="MFD0982740.1"/>
    <property type="molecule type" value="Genomic_DNA"/>
</dbReference>
<gene>
    <name evidence="2" type="ORF">ACFQ2S_24195</name>
</gene>
<feature type="domain" description="FAD-dependent urate hydroxylase HpyO/Asp monooxygenase CreE-like FAD/NAD(P)-binding" evidence="1">
    <location>
        <begin position="11"/>
        <end position="160"/>
    </location>
</feature>
<dbReference type="InterPro" id="IPR038732">
    <property type="entry name" value="HpyO/CreE_NAD-binding"/>
</dbReference>
<name>A0ABW3IXA3_9RHOB</name>
<comment type="caution">
    <text evidence="2">The sequence shown here is derived from an EMBL/GenBank/DDBJ whole genome shotgun (WGS) entry which is preliminary data.</text>
</comment>
<evidence type="ECO:0000313" key="3">
    <source>
        <dbReference type="Proteomes" id="UP001597108"/>
    </source>
</evidence>
<dbReference type="Pfam" id="PF13454">
    <property type="entry name" value="NAD_binding_9"/>
    <property type="match status" value="1"/>
</dbReference>
<dbReference type="Proteomes" id="UP001597108">
    <property type="component" value="Unassembled WGS sequence"/>
</dbReference>
<reference evidence="3" key="1">
    <citation type="journal article" date="2019" name="Int. J. Syst. Evol. Microbiol.">
        <title>The Global Catalogue of Microorganisms (GCM) 10K type strain sequencing project: providing services to taxonomists for standard genome sequencing and annotation.</title>
        <authorList>
            <consortium name="The Broad Institute Genomics Platform"/>
            <consortium name="The Broad Institute Genome Sequencing Center for Infectious Disease"/>
            <person name="Wu L."/>
            <person name="Ma J."/>
        </authorList>
    </citation>
    <scope>NUCLEOTIDE SEQUENCE [LARGE SCALE GENOMIC DNA]</scope>
    <source>
        <strain evidence="3">CCUG 60524</strain>
    </source>
</reference>
<dbReference type="InterPro" id="IPR052189">
    <property type="entry name" value="L-asp_N-monooxygenase_NS-form"/>
</dbReference>